<evidence type="ECO:0000313" key="2">
    <source>
        <dbReference type="Proteomes" id="UP000275846"/>
    </source>
</evidence>
<sequence length="98" mass="11363">MDDERLPKRLFYRDFATGARRQGDQKRRYNGTLKKSLNQLKINPVTWEDIAQERQAWRKSVKTGAAIYEASRVTYAEATWMARKSQAPRISTANSQAL</sequence>
<gene>
    <name evidence="1" type="ORF">SSLN_LOCUS9920</name>
</gene>
<name>A0A183T0C2_SCHSO</name>
<dbReference type="EMBL" id="UYSU01035540">
    <property type="protein sequence ID" value="VDL96305.1"/>
    <property type="molecule type" value="Genomic_DNA"/>
</dbReference>
<accession>A0A183T0C2</accession>
<dbReference type="WBParaSite" id="SSLN_0001028601-mRNA-1">
    <property type="protein sequence ID" value="SSLN_0001028601-mRNA-1"/>
    <property type="gene ID" value="SSLN_0001028601"/>
</dbReference>
<proteinExistence type="predicted"/>
<keyword evidence="2" id="KW-1185">Reference proteome</keyword>
<protein>
    <submittedName>
        <fullName evidence="1 3">Uncharacterized protein</fullName>
    </submittedName>
</protein>
<dbReference type="OrthoDB" id="6154480at2759"/>
<dbReference type="AlphaFoldDB" id="A0A183T0C2"/>
<evidence type="ECO:0000313" key="3">
    <source>
        <dbReference type="WBParaSite" id="SSLN_0001028601-mRNA-1"/>
    </source>
</evidence>
<organism evidence="3">
    <name type="scientific">Schistocephalus solidus</name>
    <name type="common">Tapeworm</name>
    <dbReference type="NCBI Taxonomy" id="70667"/>
    <lineage>
        <taxon>Eukaryota</taxon>
        <taxon>Metazoa</taxon>
        <taxon>Spiralia</taxon>
        <taxon>Lophotrochozoa</taxon>
        <taxon>Platyhelminthes</taxon>
        <taxon>Cestoda</taxon>
        <taxon>Eucestoda</taxon>
        <taxon>Diphyllobothriidea</taxon>
        <taxon>Diphyllobothriidae</taxon>
        <taxon>Schistocephalus</taxon>
    </lineage>
</organism>
<reference evidence="3" key="1">
    <citation type="submission" date="2016-06" db="UniProtKB">
        <authorList>
            <consortium name="WormBaseParasite"/>
        </authorList>
    </citation>
    <scope>IDENTIFICATION</scope>
</reference>
<dbReference type="Proteomes" id="UP000275846">
    <property type="component" value="Unassembled WGS sequence"/>
</dbReference>
<reference evidence="1 2" key="2">
    <citation type="submission" date="2018-11" db="EMBL/GenBank/DDBJ databases">
        <authorList>
            <consortium name="Pathogen Informatics"/>
        </authorList>
    </citation>
    <scope>NUCLEOTIDE SEQUENCE [LARGE SCALE GENOMIC DNA]</scope>
    <source>
        <strain evidence="1 2">NST_G2</strain>
    </source>
</reference>
<evidence type="ECO:0000313" key="1">
    <source>
        <dbReference type="EMBL" id="VDL96305.1"/>
    </source>
</evidence>